<dbReference type="InterPro" id="IPR036162">
    <property type="entry name" value="Resolvase-like_N_sf"/>
</dbReference>
<dbReference type="AlphaFoldDB" id="A0A7G8T8T6"/>
<proteinExistence type="predicted"/>
<sequence length="110" mass="12677">MKRAWLYCRIDAPEDRNGALKKQKKQLYDFAEQLGYQIAGTSVDLDQNIELEKLIQAADMGRFDALLVDSLFHIHRDRNEVLRYAHEFQSFGIEVFSPLEGRIFAGEGSI</sequence>
<protein>
    <submittedName>
        <fullName evidence="2">Recombinase family protein</fullName>
    </submittedName>
</protein>
<feature type="domain" description="Resolvase/invertase-type recombinase catalytic" evidence="1">
    <location>
        <begin position="4"/>
        <end position="110"/>
    </location>
</feature>
<dbReference type="KEGG" id="cfem:HCR03_15150"/>
<name>A0A7G8T8T6_9FIRM</name>
<dbReference type="InterPro" id="IPR006119">
    <property type="entry name" value="Resolv_N"/>
</dbReference>
<dbReference type="Pfam" id="PF00239">
    <property type="entry name" value="Resolvase"/>
    <property type="match status" value="1"/>
</dbReference>
<dbReference type="Proteomes" id="UP000515909">
    <property type="component" value="Chromosome"/>
</dbReference>
<organism evidence="2 3">
    <name type="scientific">Caproicibacter fermentans</name>
    <dbReference type="NCBI Taxonomy" id="2576756"/>
    <lineage>
        <taxon>Bacteria</taxon>
        <taxon>Bacillati</taxon>
        <taxon>Bacillota</taxon>
        <taxon>Clostridia</taxon>
        <taxon>Eubacteriales</taxon>
        <taxon>Acutalibacteraceae</taxon>
        <taxon>Caproicibacter</taxon>
    </lineage>
</organism>
<dbReference type="SUPFAM" id="SSF53041">
    <property type="entry name" value="Resolvase-like"/>
    <property type="match status" value="1"/>
</dbReference>
<dbReference type="GO" id="GO:0000150">
    <property type="term" value="F:DNA strand exchange activity"/>
    <property type="evidence" value="ECO:0007669"/>
    <property type="project" value="InterPro"/>
</dbReference>
<evidence type="ECO:0000313" key="2">
    <source>
        <dbReference type="EMBL" id="QNK40027.1"/>
    </source>
</evidence>
<dbReference type="EMBL" id="CP060286">
    <property type="protein sequence ID" value="QNK40027.1"/>
    <property type="molecule type" value="Genomic_DNA"/>
</dbReference>
<dbReference type="GO" id="GO:0003677">
    <property type="term" value="F:DNA binding"/>
    <property type="evidence" value="ECO:0007669"/>
    <property type="project" value="InterPro"/>
</dbReference>
<accession>A0A7G8T8T6</accession>
<evidence type="ECO:0000259" key="1">
    <source>
        <dbReference type="SMART" id="SM00857"/>
    </source>
</evidence>
<evidence type="ECO:0000313" key="3">
    <source>
        <dbReference type="Proteomes" id="UP000515909"/>
    </source>
</evidence>
<reference evidence="2 3" key="1">
    <citation type="submission" date="2020-08" db="EMBL/GenBank/DDBJ databases">
        <title>The isolate Caproiciproducens sp. 7D4C2 produces n-caproate at mildly acidic conditions from hexoses: genome and rBOX comparison with related strains and chain-elongating bacteria.</title>
        <authorList>
            <person name="Esquivel-Elizondo S."/>
            <person name="Bagci C."/>
            <person name="Temovska M."/>
            <person name="Jeon B.S."/>
            <person name="Bessarab I."/>
            <person name="Williams R.B.H."/>
            <person name="Huson D.H."/>
            <person name="Angenent L.T."/>
        </authorList>
    </citation>
    <scope>NUCLEOTIDE SEQUENCE [LARGE SCALE GENOMIC DNA]</scope>
    <source>
        <strain evidence="2 3">7D4C2</strain>
    </source>
</reference>
<dbReference type="SMART" id="SM00857">
    <property type="entry name" value="Resolvase"/>
    <property type="match status" value="1"/>
</dbReference>
<gene>
    <name evidence="2" type="ORF">HCR03_15150</name>
</gene>
<dbReference type="Gene3D" id="3.40.50.1390">
    <property type="entry name" value="Resolvase, N-terminal catalytic domain"/>
    <property type="match status" value="1"/>
</dbReference>
<dbReference type="RefSeq" id="WP_187035200.1">
    <property type="nucleotide sequence ID" value="NZ_CP060286.1"/>
</dbReference>